<dbReference type="PANTHER" id="PTHR43767">
    <property type="entry name" value="LONG-CHAIN-FATTY-ACID--COA LIGASE"/>
    <property type="match status" value="1"/>
</dbReference>
<evidence type="ECO:0000259" key="1">
    <source>
        <dbReference type="Pfam" id="PF00501"/>
    </source>
</evidence>
<name>A0ABZ2M9K0_9BACT</name>
<dbReference type="NCBIfam" id="NF004837">
    <property type="entry name" value="PRK06187.1"/>
    <property type="match status" value="1"/>
</dbReference>
<evidence type="ECO:0000259" key="2">
    <source>
        <dbReference type="Pfam" id="PF13193"/>
    </source>
</evidence>
<dbReference type="EMBL" id="CP089984">
    <property type="protein sequence ID" value="WXB19193.1"/>
    <property type="molecule type" value="Genomic_DNA"/>
</dbReference>
<gene>
    <name evidence="3" type="ORF">LZC94_18395</name>
</gene>
<dbReference type="Gene3D" id="3.40.50.12780">
    <property type="entry name" value="N-terminal domain of ligase-like"/>
    <property type="match status" value="1"/>
</dbReference>
<accession>A0ABZ2M9K0</accession>
<protein>
    <submittedName>
        <fullName evidence="3">Long-chain-fatty-acid--CoA ligase</fullName>
        <ecNumber evidence="3">6.2.1.3</ecNumber>
    </submittedName>
</protein>
<keyword evidence="4" id="KW-1185">Reference proteome</keyword>
<dbReference type="GO" id="GO:0004467">
    <property type="term" value="F:long-chain fatty acid-CoA ligase activity"/>
    <property type="evidence" value="ECO:0007669"/>
    <property type="project" value="UniProtKB-EC"/>
</dbReference>
<dbReference type="Gene3D" id="3.30.300.30">
    <property type="match status" value="1"/>
</dbReference>
<dbReference type="Pfam" id="PF13193">
    <property type="entry name" value="AMP-binding_C"/>
    <property type="match status" value="1"/>
</dbReference>
<dbReference type="InterPro" id="IPR000873">
    <property type="entry name" value="AMP-dep_synth/lig_dom"/>
</dbReference>
<proteinExistence type="predicted"/>
<dbReference type="PANTHER" id="PTHR43767:SF1">
    <property type="entry name" value="NONRIBOSOMAL PEPTIDE SYNTHASE PES1 (EUROFUNG)-RELATED"/>
    <property type="match status" value="1"/>
</dbReference>
<keyword evidence="3" id="KW-0436">Ligase</keyword>
<dbReference type="InterPro" id="IPR045851">
    <property type="entry name" value="AMP-bd_C_sf"/>
</dbReference>
<organism evidence="3 4">
    <name type="scientific">Pendulispora albinea</name>
    <dbReference type="NCBI Taxonomy" id="2741071"/>
    <lineage>
        <taxon>Bacteria</taxon>
        <taxon>Pseudomonadati</taxon>
        <taxon>Myxococcota</taxon>
        <taxon>Myxococcia</taxon>
        <taxon>Myxococcales</taxon>
        <taxon>Sorangiineae</taxon>
        <taxon>Pendulisporaceae</taxon>
        <taxon>Pendulispora</taxon>
    </lineage>
</organism>
<reference evidence="3 4" key="1">
    <citation type="submission" date="2021-12" db="EMBL/GenBank/DDBJ databases">
        <title>Discovery of the Pendulisporaceae a myxobacterial family with distinct sporulation behavior and unique specialized metabolism.</title>
        <authorList>
            <person name="Garcia R."/>
            <person name="Popoff A."/>
            <person name="Bader C.D."/>
            <person name="Loehr J."/>
            <person name="Walesch S."/>
            <person name="Walt C."/>
            <person name="Boldt J."/>
            <person name="Bunk B."/>
            <person name="Haeckl F.J.F.P.J."/>
            <person name="Gunesch A.P."/>
            <person name="Birkelbach J."/>
            <person name="Nuebel U."/>
            <person name="Pietschmann T."/>
            <person name="Bach T."/>
            <person name="Mueller R."/>
        </authorList>
    </citation>
    <scope>NUCLEOTIDE SEQUENCE [LARGE SCALE GENOMIC DNA]</scope>
    <source>
        <strain evidence="3 4">MSr11954</strain>
    </source>
</reference>
<feature type="domain" description="AMP-dependent synthetase/ligase" evidence="1">
    <location>
        <begin position="15"/>
        <end position="366"/>
    </location>
</feature>
<evidence type="ECO:0000313" key="3">
    <source>
        <dbReference type="EMBL" id="WXB19193.1"/>
    </source>
</evidence>
<dbReference type="RefSeq" id="WP_394828816.1">
    <property type="nucleotide sequence ID" value="NZ_CP089984.1"/>
</dbReference>
<dbReference type="Pfam" id="PF00501">
    <property type="entry name" value="AMP-binding"/>
    <property type="match status" value="1"/>
</dbReference>
<dbReference type="InterPro" id="IPR042099">
    <property type="entry name" value="ANL_N_sf"/>
</dbReference>
<dbReference type="InterPro" id="IPR025110">
    <property type="entry name" value="AMP-bd_C"/>
</dbReference>
<sequence length="510" mass="55731">MIYDPNVTTLASLIRTQARERPDRIAIVCEEQRITYAELAERSLERAAQLAALSVSKGDRVALLAKDGIASVELLFGCALLGAIFVPINWRLQPAEVTYIVEKASCRAIFVSSELAALAADAGRSCPVVPLEARAHDAPRVVGFPAIDTNDAAIQIYTGGTTGYPKGVQLAHRSFFAIAREFWERKERWLGWTEDDVSLCAVPLFHIGGVWWLVRGLASGATNVLLPQFVGWKAIEAIARHRITMTAFVPAMIAMMLAEPDASPEKFRSLRNAGYGGSPASPALIQAAMKAFGCDVLQVYGLTETGNMAVWLTPDDHKNHPERLLAAGKPYPGVEVKIIDPQGDRLGPMQTGEICIRSPAAMLGYWNDEEATRQTLRDGWIHTGDAGYLDADGYIYISDRIKDMICSAGENVYPAEIERVLSAHPAIREVAVIGVPHPEWGEAIKVVVSLEPGAELDLRDMRTFCRGKLASFKVPSSLDIVDALPRTAIGKIKKTALRETYWAQEARKVG</sequence>
<dbReference type="SUPFAM" id="SSF56801">
    <property type="entry name" value="Acetyl-CoA synthetase-like"/>
    <property type="match status" value="1"/>
</dbReference>
<evidence type="ECO:0000313" key="4">
    <source>
        <dbReference type="Proteomes" id="UP001370348"/>
    </source>
</evidence>
<dbReference type="InterPro" id="IPR050237">
    <property type="entry name" value="ATP-dep_AMP-bd_enzyme"/>
</dbReference>
<dbReference type="Proteomes" id="UP001370348">
    <property type="component" value="Chromosome"/>
</dbReference>
<feature type="domain" description="AMP-binding enzyme C-terminal" evidence="2">
    <location>
        <begin position="416"/>
        <end position="491"/>
    </location>
</feature>
<dbReference type="EC" id="6.2.1.3" evidence="3"/>